<evidence type="ECO:0000256" key="2">
    <source>
        <dbReference type="SAM" id="Phobius"/>
    </source>
</evidence>
<protein>
    <recommendedName>
        <fullName evidence="5">DUF4283 domain-containing protein</fullName>
    </recommendedName>
</protein>
<sequence>MRRALLAFSKGIGLLWSPKSLGSGGLTKGLLLGSSVMQHFNIGSDELLLRDNQQSSFRQRCLSTLVLFLALSFPWGCGIRLLLLLSLSWIEPWLFVRVVQVTVVAWREWKGRLSIGLSRLFWSVREAWVYDKEEQEFASGGGGVWGGCLLEHWSLSCLTKFSNFLGMSTKGFEEEILNLLKMMKVRKEQKDDFNMIRFSREHNREGKLSSTMRRFLKVIEDLELRELSLYEGPLTWSDGAQDVALLEELFLEKEVFNALSDLSGNRAPGSAISRLRINLDTSKLMLMGRVESLGKLALEFGCEVGVLPSSYLGHPLGASFKCVAAWDEVEERFYKRGGLWKKVISGKYGEEEGDDALVKQGMGIVLSHGKLWASLLGGDMGKDLNLGQVLSSMTRDTLLHWHGSYVVKKRKDGRERESERECDGEEGENSYVPRSRRKESSFVVESKAFEIAVDDRKGKP</sequence>
<evidence type="ECO:0000256" key="1">
    <source>
        <dbReference type="SAM" id="MobiDB-lite"/>
    </source>
</evidence>
<gene>
    <name evidence="3" type="ORF">CK203_026869</name>
</gene>
<proteinExistence type="predicted"/>
<keyword evidence="2" id="KW-1133">Transmembrane helix</keyword>
<dbReference type="EMBL" id="QGNW01000093">
    <property type="protein sequence ID" value="RVW98493.1"/>
    <property type="molecule type" value="Genomic_DNA"/>
</dbReference>
<feature type="region of interest" description="Disordered" evidence="1">
    <location>
        <begin position="412"/>
        <end position="440"/>
    </location>
</feature>
<keyword evidence="2" id="KW-0472">Membrane</keyword>
<feature type="compositionally biased region" description="Basic and acidic residues" evidence="1">
    <location>
        <begin position="412"/>
        <end position="421"/>
    </location>
</feature>
<reference evidence="3 4" key="1">
    <citation type="journal article" date="2018" name="PLoS Genet.">
        <title>Population sequencing reveals clonal diversity and ancestral inbreeding in the grapevine cultivar Chardonnay.</title>
        <authorList>
            <person name="Roach M.J."/>
            <person name="Johnson D.L."/>
            <person name="Bohlmann J."/>
            <person name="van Vuuren H.J."/>
            <person name="Jones S.J."/>
            <person name="Pretorius I.S."/>
            <person name="Schmidt S.A."/>
            <person name="Borneman A.R."/>
        </authorList>
    </citation>
    <scope>NUCLEOTIDE SEQUENCE [LARGE SCALE GENOMIC DNA]</scope>
    <source>
        <strain evidence="4">cv. Chardonnay</strain>
        <tissue evidence="3">Leaf</tissue>
    </source>
</reference>
<dbReference type="AlphaFoldDB" id="A0A438IP47"/>
<name>A0A438IP47_VITVI</name>
<evidence type="ECO:0008006" key="5">
    <source>
        <dbReference type="Google" id="ProtNLM"/>
    </source>
</evidence>
<evidence type="ECO:0000313" key="3">
    <source>
        <dbReference type="EMBL" id="RVW98493.1"/>
    </source>
</evidence>
<feature type="transmembrane region" description="Helical" evidence="2">
    <location>
        <begin position="65"/>
        <end position="87"/>
    </location>
</feature>
<evidence type="ECO:0000313" key="4">
    <source>
        <dbReference type="Proteomes" id="UP000288805"/>
    </source>
</evidence>
<dbReference type="Proteomes" id="UP000288805">
    <property type="component" value="Unassembled WGS sequence"/>
</dbReference>
<keyword evidence="2" id="KW-0812">Transmembrane</keyword>
<accession>A0A438IP47</accession>
<comment type="caution">
    <text evidence="3">The sequence shown here is derived from an EMBL/GenBank/DDBJ whole genome shotgun (WGS) entry which is preliminary data.</text>
</comment>
<organism evidence="3 4">
    <name type="scientific">Vitis vinifera</name>
    <name type="common">Grape</name>
    <dbReference type="NCBI Taxonomy" id="29760"/>
    <lineage>
        <taxon>Eukaryota</taxon>
        <taxon>Viridiplantae</taxon>
        <taxon>Streptophyta</taxon>
        <taxon>Embryophyta</taxon>
        <taxon>Tracheophyta</taxon>
        <taxon>Spermatophyta</taxon>
        <taxon>Magnoliopsida</taxon>
        <taxon>eudicotyledons</taxon>
        <taxon>Gunneridae</taxon>
        <taxon>Pentapetalae</taxon>
        <taxon>rosids</taxon>
        <taxon>Vitales</taxon>
        <taxon>Vitaceae</taxon>
        <taxon>Viteae</taxon>
        <taxon>Vitis</taxon>
    </lineage>
</organism>